<evidence type="ECO:0000256" key="1">
    <source>
        <dbReference type="SAM" id="MobiDB-lite"/>
    </source>
</evidence>
<dbReference type="AlphaFoldDB" id="A0AAV4ZHF0"/>
<keyword evidence="3" id="KW-1185">Reference proteome</keyword>
<dbReference type="RefSeq" id="WP_238229867.1">
    <property type="nucleotide sequence ID" value="NZ_BPQO01000004.1"/>
</dbReference>
<reference evidence="2" key="2">
    <citation type="submission" date="2021-08" db="EMBL/GenBank/DDBJ databases">
        <authorList>
            <person name="Tani A."/>
            <person name="Ola A."/>
            <person name="Ogura Y."/>
            <person name="Katsura K."/>
            <person name="Hayashi T."/>
        </authorList>
    </citation>
    <scope>NUCLEOTIDE SEQUENCE</scope>
    <source>
        <strain evidence="2">DSM 16372</strain>
    </source>
</reference>
<accession>A0AAV4ZHF0</accession>
<proteinExistence type="predicted"/>
<sequence>MTDKPCSDQTPERLATYYRTATEGDLACVRTDHGGYQPNTEYTFERITGGRRGRVYLAASGSFYAGSGKNCFSPNGRKRLVVPTIAILDWAGEDRRRVHTTQGQSMDHVRAVLEGRLPKLPQPAPAPPPPVYSVEEAEVRYAAACEAYENADVRANNPRAYQRRVAAAREHMLAAQADLERARERVEPEASAPETSEGPTFGRAFRS</sequence>
<dbReference type="Proteomes" id="UP001055247">
    <property type="component" value="Unassembled WGS sequence"/>
</dbReference>
<evidence type="ECO:0000313" key="2">
    <source>
        <dbReference type="EMBL" id="GJD87875.1"/>
    </source>
</evidence>
<name>A0AAV4ZHF0_9HYPH</name>
<protein>
    <submittedName>
        <fullName evidence="2">Uncharacterized protein</fullName>
    </submittedName>
</protein>
<comment type="caution">
    <text evidence="2">The sequence shown here is derived from an EMBL/GenBank/DDBJ whole genome shotgun (WGS) entry which is preliminary data.</text>
</comment>
<feature type="compositionally biased region" description="Basic and acidic residues" evidence="1">
    <location>
        <begin position="178"/>
        <end position="188"/>
    </location>
</feature>
<dbReference type="EMBL" id="BPQO01000004">
    <property type="protein sequence ID" value="GJD87875.1"/>
    <property type="molecule type" value="Genomic_DNA"/>
</dbReference>
<reference evidence="2" key="1">
    <citation type="journal article" date="2016" name="Front. Microbiol.">
        <title>Genome Sequence of the Piezophilic, Mesophilic Sulfate-Reducing Bacterium Desulfovibrio indicus J2T.</title>
        <authorList>
            <person name="Cao J."/>
            <person name="Maignien L."/>
            <person name="Shao Z."/>
            <person name="Alain K."/>
            <person name="Jebbar M."/>
        </authorList>
    </citation>
    <scope>NUCLEOTIDE SEQUENCE</scope>
    <source>
        <strain evidence="2">DSM 16372</strain>
    </source>
</reference>
<gene>
    <name evidence="2" type="ORF">BHAOGJBA_1381</name>
</gene>
<organism evidence="2 3">
    <name type="scientific">Methylobacterium hispanicum</name>
    <dbReference type="NCBI Taxonomy" id="270350"/>
    <lineage>
        <taxon>Bacteria</taxon>
        <taxon>Pseudomonadati</taxon>
        <taxon>Pseudomonadota</taxon>
        <taxon>Alphaproteobacteria</taxon>
        <taxon>Hyphomicrobiales</taxon>
        <taxon>Methylobacteriaceae</taxon>
        <taxon>Methylobacterium</taxon>
    </lineage>
</organism>
<feature type="region of interest" description="Disordered" evidence="1">
    <location>
        <begin position="178"/>
        <end position="207"/>
    </location>
</feature>
<evidence type="ECO:0000313" key="3">
    <source>
        <dbReference type="Proteomes" id="UP001055247"/>
    </source>
</evidence>